<name>A0ABS1KY27_9BACT</name>
<dbReference type="EMBL" id="JAERRB010000009">
    <property type="protein sequence ID" value="MBL0744147.1"/>
    <property type="molecule type" value="Genomic_DNA"/>
</dbReference>
<gene>
    <name evidence="2" type="ORF">JI741_23145</name>
</gene>
<evidence type="ECO:0000259" key="1">
    <source>
        <dbReference type="Pfam" id="PF03358"/>
    </source>
</evidence>
<protein>
    <submittedName>
        <fullName evidence="2">NAD(P)H-dependent oxidoreductase</fullName>
    </submittedName>
</protein>
<organism evidence="2 3">
    <name type="scientific">Chryseolinea lacunae</name>
    <dbReference type="NCBI Taxonomy" id="2801331"/>
    <lineage>
        <taxon>Bacteria</taxon>
        <taxon>Pseudomonadati</taxon>
        <taxon>Bacteroidota</taxon>
        <taxon>Cytophagia</taxon>
        <taxon>Cytophagales</taxon>
        <taxon>Fulvivirgaceae</taxon>
        <taxon>Chryseolinea</taxon>
    </lineage>
</organism>
<dbReference type="InterPro" id="IPR005025">
    <property type="entry name" value="FMN_Rdtase-like_dom"/>
</dbReference>
<sequence length="48" mass="5432">MLKIAIITGSTRPSRVNKQVTDWVLSQVQNRADATFELVDIADHNCLY</sequence>
<evidence type="ECO:0000313" key="3">
    <source>
        <dbReference type="Proteomes" id="UP000613030"/>
    </source>
</evidence>
<accession>A0ABS1KY27</accession>
<comment type="caution">
    <text evidence="2">The sequence shown here is derived from an EMBL/GenBank/DDBJ whole genome shotgun (WGS) entry which is preliminary data.</text>
</comment>
<dbReference type="Pfam" id="PF03358">
    <property type="entry name" value="FMN_red"/>
    <property type="match status" value="1"/>
</dbReference>
<reference evidence="2 3" key="1">
    <citation type="submission" date="2021-01" db="EMBL/GenBank/DDBJ databases">
        <title>Chryseolinea sp. Jin1 Genome sequencing and assembly.</title>
        <authorList>
            <person name="Kim I."/>
        </authorList>
    </citation>
    <scope>NUCLEOTIDE SEQUENCE [LARGE SCALE GENOMIC DNA]</scope>
    <source>
        <strain evidence="2 3">Jin1</strain>
    </source>
</reference>
<dbReference type="Gene3D" id="3.40.50.360">
    <property type="match status" value="1"/>
</dbReference>
<proteinExistence type="predicted"/>
<keyword evidence="3" id="KW-1185">Reference proteome</keyword>
<evidence type="ECO:0000313" key="2">
    <source>
        <dbReference type="EMBL" id="MBL0744147.1"/>
    </source>
</evidence>
<dbReference type="InterPro" id="IPR029039">
    <property type="entry name" value="Flavoprotein-like_sf"/>
</dbReference>
<feature type="domain" description="NADPH-dependent FMN reductase-like" evidence="1">
    <location>
        <begin position="3"/>
        <end position="46"/>
    </location>
</feature>
<dbReference type="Proteomes" id="UP000613030">
    <property type="component" value="Unassembled WGS sequence"/>
</dbReference>
<dbReference type="SUPFAM" id="SSF52218">
    <property type="entry name" value="Flavoproteins"/>
    <property type="match status" value="1"/>
</dbReference>